<evidence type="ECO:0000313" key="2">
    <source>
        <dbReference type="Proteomes" id="UP000031802"/>
    </source>
</evidence>
<accession>A0A0B8SZR1</accession>
<evidence type="ECO:0000313" key="1">
    <source>
        <dbReference type="EMBL" id="KGE13442.1"/>
    </source>
</evidence>
<proteinExistence type="predicted"/>
<gene>
    <name evidence="1" type="ORF">DI53_2973</name>
</gene>
<reference evidence="1 2" key="2">
    <citation type="journal article" date="2015" name="PLoS ONE">
        <title>Whole-Genome Optical Mapping and Finished Genome Sequence of Sphingobacterium deserti sp. nov., a New Species Isolated from the Western Desert of China.</title>
        <authorList>
            <person name="Teng C."/>
            <person name="Zhou Z."/>
            <person name="Molnar I."/>
            <person name="Li X."/>
            <person name="Tang R."/>
            <person name="Chen M."/>
            <person name="Wang L."/>
            <person name="Su S."/>
            <person name="Zhang W."/>
            <person name="Lin M."/>
        </authorList>
    </citation>
    <scope>NUCLEOTIDE SEQUENCE [LARGE SCALE GENOMIC DNA]</scope>
    <source>
        <strain evidence="2">ACCC05744</strain>
    </source>
</reference>
<sequence>MKTNYFSKKNHDEIYSPRFIDLRIVMLRFRYTENDNIGQR</sequence>
<organism evidence="1 2">
    <name type="scientific">Sphingobacterium deserti</name>
    <dbReference type="NCBI Taxonomy" id="1229276"/>
    <lineage>
        <taxon>Bacteria</taxon>
        <taxon>Pseudomonadati</taxon>
        <taxon>Bacteroidota</taxon>
        <taxon>Sphingobacteriia</taxon>
        <taxon>Sphingobacteriales</taxon>
        <taxon>Sphingobacteriaceae</taxon>
        <taxon>Sphingobacterium</taxon>
    </lineage>
</organism>
<keyword evidence="2" id="KW-1185">Reference proteome</keyword>
<dbReference type="Proteomes" id="UP000031802">
    <property type="component" value="Unassembled WGS sequence"/>
</dbReference>
<dbReference type="AlphaFoldDB" id="A0A0B8SZR1"/>
<protein>
    <submittedName>
        <fullName evidence="1">Uncharacterized protein</fullName>
    </submittedName>
</protein>
<dbReference type="EMBL" id="JJMU01000053">
    <property type="protein sequence ID" value="KGE13442.1"/>
    <property type="molecule type" value="Genomic_DNA"/>
</dbReference>
<reference evidence="2" key="1">
    <citation type="submission" date="2014-04" db="EMBL/GenBank/DDBJ databases">
        <title>Whole-Genome optical mapping and complete genome sequence of Sphingobacterium deserti sp. nov., a new spaces isolated from desert in the west of China.</title>
        <authorList>
            <person name="Teng C."/>
            <person name="Zhou Z."/>
            <person name="Li X."/>
            <person name="Chen M."/>
            <person name="Lin M."/>
            <person name="Wang L."/>
            <person name="Su S."/>
            <person name="Zhang C."/>
            <person name="Zhang W."/>
        </authorList>
    </citation>
    <scope>NUCLEOTIDE SEQUENCE [LARGE SCALE GENOMIC DNA]</scope>
    <source>
        <strain evidence="2">ACCC05744</strain>
    </source>
</reference>
<name>A0A0B8SZR1_9SPHI</name>
<comment type="caution">
    <text evidence="1">The sequence shown here is derived from an EMBL/GenBank/DDBJ whole genome shotgun (WGS) entry which is preliminary data.</text>
</comment>